<evidence type="ECO:0008006" key="4">
    <source>
        <dbReference type="Google" id="ProtNLM"/>
    </source>
</evidence>
<name>A0ABN2F288_9ACTN</name>
<dbReference type="InterPro" id="IPR005297">
    <property type="entry name" value="Lipoprotein_repeat"/>
</dbReference>
<feature type="compositionally biased region" description="Low complexity" evidence="1">
    <location>
        <begin position="228"/>
        <end position="246"/>
    </location>
</feature>
<accession>A0ABN2F288</accession>
<feature type="compositionally biased region" description="Polar residues" evidence="1">
    <location>
        <begin position="77"/>
        <end position="87"/>
    </location>
</feature>
<feature type="region of interest" description="Disordered" evidence="1">
    <location>
        <begin position="77"/>
        <end position="106"/>
    </location>
</feature>
<evidence type="ECO:0000313" key="3">
    <source>
        <dbReference type="Proteomes" id="UP001501319"/>
    </source>
</evidence>
<protein>
    <recommendedName>
        <fullName evidence="4">Lipoprotein with Yx(FWY)xxD motif</fullName>
    </recommendedName>
</protein>
<comment type="caution">
    <text evidence="2">The sequence shown here is derived from an EMBL/GenBank/DDBJ whole genome shotgun (WGS) entry which is preliminary data.</text>
</comment>
<gene>
    <name evidence="2" type="ORF">GCM10009744_10110</name>
</gene>
<dbReference type="EMBL" id="BAAANE010000003">
    <property type="protein sequence ID" value="GAA1624548.1"/>
    <property type="molecule type" value="Genomic_DNA"/>
</dbReference>
<feature type="region of interest" description="Disordered" evidence="1">
    <location>
        <begin position="223"/>
        <end position="246"/>
    </location>
</feature>
<dbReference type="Proteomes" id="UP001501319">
    <property type="component" value="Unassembled WGS sequence"/>
</dbReference>
<sequence>MWEWAVAERTPLPASRNPYWVRAAISVSFLNQAVGSPRVEGVSTVQHIKEKPEMKRIAFVVGTAVVGLSTLTACGGSTNASSPVSQNTPSASAPATASPSAPATTGAANLSTATVGNFGKIVVDGTGRTLYVYDLDTAKPSKSNCNGSCATAWPPLLAGTGTPQVSGVSASLVGTVTRSDGTKQVTLAGSPLYYFANDAKAGDASGQAVGGIWWVVGANGQKITTPASPSNSPSSPPSSSSGYSGY</sequence>
<dbReference type="PANTHER" id="PTHR39335:SF1">
    <property type="entry name" value="BLL4220 PROTEIN"/>
    <property type="match status" value="1"/>
</dbReference>
<evidence type="ECO:0000256" key="1">
    <source>
        <dbReference type="SAM" id="MobiDB-lite"/>
    </source>
</evidence>
<proteinExistence type="predicted"/>
<evidence type="ECO:0000313" key="2">
    <source>
        <dbReference type="EMBL" id="GAA1624548.1"/>
    </source>
</evidence>
<dbReference type="PANTHER" id="PTHR39335">
    <property type="entry name" value="BLL4220 PROTEIN"/>
    <property type="match status" value="1"/>
</dbReference>
<keyword evidence="3" id="KW-1185">Reference proteome</keyword>
<dbReference type="Pfam" id="PF03640">
    <property type="entry name" value="Lipoprotein_15"/>
    <property type="match status" value="2"/>
</dbReference>
<organism evidence="2 3">
    <name type="scientific">Kribbella alba</name>
    <dbReference type="NCBI Taxonomy" id="190197"/>
    <lineage>
        <taxon>Bacteria</taxon>
        <taxon>Bacillati</taxon>
        <taxon>Actinomycetota</taxon>
        <taxon>Actinomycetes</taxon>
        <taxon>Propionibacteriales</taxon>
        <taxon>Kribbellaceae</taxon>
        <taxon>Kribbella</taxon>
    </lineage>
</organism>
<feature type="compositionally biased region" description="Low complexity" evidence="1">
    <location>
        <begin position="88"/>
        <end position="106"/>
    </location>
</feature>
<reference evidence="2 3" key="1">
    <citation type="journal article" date="2019" name="Int. J. Syst. Evol. Microbiol.">
        <title>The Global Catalogue of Microorganisms (GCM) 10K type strain sequencing project: providing services to taxonomists for standard genome sequencing and annotation.</title>
        <authorList>
            <consortium name="The Broad Institute Genomics Platform"/>
            <consortium name="The Broad Institute Genome Sequencing Center for Infectious Disease"/>
            <person name="Wu L."/>
            <person name="Ma J."/>
        </authorList>
    </citation>
    <scope>NUCLEOTIDE SEQUENCE [LARGE SCALE GENOMIC DNA]</scope>
    <source>
        <strain evidence="2 3">JCM 14306</strain>
    </source>
</reference>